<comment type="similarity">
    <text evidence="1">Belongs to the ABC transporter superfamily.</text>
</comment>
<dbReference type="SMART" id="SM00382">
    <property type="entry name" value="AAA"/>
    <property type="match status" value="1"/>
</dbReference>
<dbReference type="PANTHER" id="PTHR43776:SF7">
    <property type="entry name" value="D,D-DIPEPTIDE TRANSPORT ATP-BINDING PROTEIN DDPF-RELATED"/>
    <property type="match status" value="1"/>
</dbReference>
<dbReference type="InterPro" id="IPR050319">
    <property type="entry name" value="ABC_transp_ATP-bind"/>
</dbReference>
<dbReference type="InterPro" id="IPR017871">
    <property type="entry name" value="ABC_transporter-like_CS"/>
</dbReference>
<dbReference type="InterPro" id="IPR013563">
    <property type="entry name" value="Oligopep_ABC_C"/>
</dbReference>
<evidence type="ECO:0000256" key="2">
    <source>
        <dbReference type="ARBA" id="ARBA00022448"/>
    </source>
</evidence>
<evidence type="ECO:0000256" key="4">
    <source>
        <dbReference type="ARBA" id="ARBA00022840"/>
    </source>
</evidence>
<dbReference type="PROSITE" id="PS50893">
    <property type="entry name" value="ABC_TRANSPORTER_2"/>
    <property type="match status" value="1"/>
</dbReference>
<dbReference type="FunFam" id="3.40.50.300:FF:000016">
    <property type="entry name" value="Oligopeptide ABC transporter ATP-binding component"/>
    <property type="match status" value="1"/>
</dbReference>
<dbReference type="Proteomes" id="UP000275394">
    <property type="component" value="Unassembled WGS sequence"/>
</dbReference>
<feature type="domain" description="ABC transporter" evidence="5">
    <location>
        <begin position="20"/>
        <end position="265"/>
    </location>
</feature>
<dbReference type="GO" id="GO:0016887">
    <property type="term" value="F:ATP hydrolysis activity"/>
    <property type="evidence" value="ECO:0007669"/>
    <property type="project" value="InterPro"/>
</dbReference>
<dbReference type="AlphaFoldDB" id="A0A3N2DNS6"/>
<name>A0A3N2DNS6_9GAMM</name>
<dbReference type="PROSITE" id="PS00211">
    <property type="entry name" value="ABC_TRANSPORTER_1"/>
    <property type="match status" value="1"/>
</dbReference>
<evidence type="ECO:0000313" key="7">
    <source>
        <dbReference type="Proteomes" id="UP000275394"/>
    </source>
</evidence>
<dbReference type="Pfam" id="PF00005">
    <property type="entry name" value="ABC_tran"/>
    <property type="match status" value="1"/>
</dbReference>
<evidence type="ECO:0000256" key="1">
    <source>
        <dbReference type="ARBA" id="ARBA00005417"/>
    </source>
</evidence>
<keyword evidence="7" id="KW-1185">Reference proteome</keyword>
<keyword evidence="3" id="KW-0547">Nucleotide-binding</keyword>
<dbReference type="GO" id="GO:0005524">
    <property type="term" value="F:ATP binding"/>
    <property type="evidence" value="ECO:0007669"/>
    <property type="project" value="UniProtKB-KW"/>
</dbReference>
<dbReference type="PANTHER" id="PTHR43776">
    <property type="entry name" value="TRANSPORT ATP-BINDING PROTEIN"/>
    <property type="match status" value="1"/>
</dbReference>
<protein>
    <submittedName>
        <fullName evidence="6">Peptide/nickel transport system ATP-binding protein/oligopeptide transport system ATP-binding protein</fullName>
    </submittedName>
</protein>
<accession>A0A3N2DNS6</accession>
<reference evidence="6 7" key="1">
    <citation type="submission" date="2018-11" db="EMBL/GenBank/DDBJ databases">
        <title>Genomic Encyclopedia of Type Strains, Phase IV (KMG-IV): sequencing the most valuable type-strain genomes for metagenomic binning, comparative biology and taxonomic classification.</title>
        <authorList>
            <person name="Goeker M."/>
        </authorList>
    </citation>
    <scope>NUCLEOTIDE SEQUENCE [LARGE SCALE GENOMIC DNA]</scope>
    <source>
        <strain evidence="6 7">DSM 100316</strain>
    </source>
</reference>
<dbReference type="CDD" id="cd03257">
    <property type="entry name" value="ABC_NikE_OppD_transporters"/>
    <property type="match status" value="1"/>
</dbReference>
<dbReference type="GO" id="GO:0015833">
    <property type="term" value="P:peptide transport"/>
    <property type="evidence" value="ECO:0007669"/>
    <property type="project" value="InterPro"/>
</dbReference>
<dbReference type="InterPro" id="IPR003439">
    <property type="entry name" value="ABC_transporter-like_ATP-bd"/>
</dbReference>
<dbReference type="EMBL" id="RKHR01000004">
    <property type="protein sequence ID" value="ROS01468.1"/>
    <property type="molecule type" value="Genomic_DNA"/>
</dbReference>
<evidence type="ECO:0000256" key="3">
    <source>
        <dbReference type="ARBA" id="ARBA00022741"/>
    </source>
</evidence>
<dbReference type="OrthoDB" id="9784450at2"/>
<dbReference type="GO" id="GO:0055085">
    <property type="term" value="P:transmembrane transport"/>
    <property type="evidence" value="ECO:0007669"/>
    <property type="project" value="UniProtKB-ARBA"/>
</dbReference>
<proteinExistence type="inferred from homology"/>
<dbReference type="RefSeq" id="WP_123712257.1">
    <property type="nucleotide sequence ID" value="NZ_RKHR01000004.1"/>
</dbReference>
<evidence type="ECO:0000313" key="6">
    <source>
        <dbReference type="EMBL" id="ROS01468.1"/>
    </source>
</evidence>
<dbReference type="InterPro" id="IPR003593">
    <property type="entry name" value="AAA+_ATPase"/>
</dbReference>
<dbReference type="NCBIfam" id="TIGR01727">
    <property type="entry name" value="oligo_HPY"/>
    <property type="match status" value="1"/>
</dbReference>
<evidence type="ECO:0000259" key="5">
    <source>
        <dbReference type="PROSITE" id="PS50893"/>
    </source>
</evidence>
<dbReference type="Pfam" id="PF08352">
    <property type="entry name" value="oligo_HPY"/>
    <property type="match status" value="1"/>
</dbReference>
<keyword evidence="4 6" id="KW-0067">ATP-binding</keyword>
<sequence>MNQQAEKLATTEQREVILETRALETHFNIGGGRMVHAVDGMDIEIYKGEVVGLVGESGSGKSTLGKTLVGLTPKTAGEALFQGQMLPAKYTGNDYKRFSQQIQMIFQDPYTSLNPRMTIFDIIREPLMLQGEGRRDIAKDRELVASWLEKVGLKADHMSRYPHEFSGGQRQRVGIARALIVEPEFVVCDEPISALDVSVQAQVVNLLGELKDSMDLTLLFIAHDLSMVRYISDRIIVMYMGAMVEEGPADELFFNPQHPYTQLLVSSNPVADPKREREFEHDAIIGEVSSPINVKPGCRFAKRCPKVMPQCEDQTPTLVAVDNRRIACHLFD</sequence>
<dbReference type="SUPFAM" id="SSF52540">
    <property type="entry name" value="P-loop containing nucleoside triphosphate hydrolases"/>
    <property type="match status" value="1"/>
</dbReference>
<comment type="caution">
    <text evidence="6">The sequence shown here is derived from an EMBL/GenBank/DDBJ whole genome shotgun (WGS) entry which is preliminary data.</text>
</comment>
<dbReference type="InterPro" id="IPR027417">
    <property type="entry name" value="P-loop_NTPase"/>
</dbReference>
<dbReference type="Gene3D" id="3.40.50.300">
    <property type="entry name" value="P-loop containing nucleotide triphosphate hydrolases"/>
    <property type="match status" value="1"/>
</dbReference>
<organism evidence="6 7">
    <name type="scientific">Sinobacterium caligoides</name>
    <dbReference type="NCBI Taxonomy" id="933926"/>
    <lineage>
        <taxon>Bacteria</taxon>
        <taxon>Pseudomonadati</taxon>
        <taxon>Pseudomonadota</taxon>
        <taxon>Gammaproteobacteria</taxon>
        <taxon>Cellvibrionales</taxon>
        <taxon>Spongiibacteraceae</taxon>
        <taxon>Sinobacterium</taxon>
    </lineage>
</organism>
<gene>
    <name evidence="6" type="ORF">EDC56_1910</name>
</gene>
<keyword evidence="2" id="KW-0813">Transport</keyword>